<proteinExistence type="predicted"/>
<gene>
    <name evidence="1" type="ORF">SFRICE_014675</name>
</gene>
<dbReference type="AlphaFoldDB" id="A0A2H1WFD4"/>
<organism evidence="1">
    <name type="scientific">Spodoptera frugiperda</name>
    <name type="common">Fall armyworm</name>
    <dbReference type="NCBI Taxonomy" id="7108"/>
    <lineage>
        <taxon>Eukaryota</taxon>
        <taxon>Metazoa</taxon>
        <taxon>Ecdysozoa</taxon>
        <taxon>Arthropoda</taxon>
        <taxon>Hexapoda</taxon>
        <taxon>Insecta</taxon>
        <taxon>Pterygota</taxon>
        <taxon>Neoptera</taxon>
        <taxon>Endopterygota</taxon>
        <taxon>Lepidoptera</taxon>
        <taxon>Glossata</taxon>
        <taxon>Ditrysia</taxon>
        <taxon>Noctuoidea</taxon>
        <taxon>Noctuidae</taxon>
        <taxon>Amphipyrinae</taxon>
        <taxon>Spodoptera</taxon>
    </lineage>
</organism>
<protein>
    <submittedName>
        <fullName evidence="1">SFRICE_014675</fullName>
    </submittedName>
</protein>
<sequence length="268" mass="30312">MGILEEPQIIKLQRSTSHPDLKQQFADHTKSCSVRKSNPLHVARQPVAQPPHHANRAGEFNFVGNLRPGYDQTPRNGQHLIKTGDLTAMPKPPAKRRYYEKSPKRDANVWQWQRLLAVDDDDDDDFADKRAYRSPDGKQSALPMDTPITKSVVGESGMWKIGKGDNWASGNLIYTTKHNASFVSRRFSMRLWYHSGRAGPFMWKHGSPTLNLHGNFWSCRGGNLSMRCEMRGSVRQLLQTKNRPVPTPAFQAGVPLSPLGSPLLWIKH</sequence>
<dbReference type="EMBL" id="ODYU01008238">
    <property type="protein sequence ID" value="SOQ51656.1"/>
    <property type="molecule type" value="Genomic_DNA"/>
</dbReference>
<evidence type="ECO:0000313" key="1">
    <source>
        <dbReference type="EMBL" id="SOQ51656.1"/>
    </source>
</evidence>
<name>A0A2H1WFD4_SPOFR</name>
<accession>A0A2H1WFD4</accession>
<reference evidence="1" key="1">
    <citation type="submission" date="2016-07" db="EMBL/GenBank/DDBJ databases">
        <authorList>
            <person name="Bretaudeau A."/>
        </authorList>
    </citation>
    <scope>NUCLEOTIDE SEQUENCE</scope>
    <source>
        <strain evidence="1">Rice</strain>
        <tissue evidence="1">Whole body</tissue>
    </source>
</reference>